<feature type="domain" description="Mycothiol-dependent maleylpyruvate isomerase metal-binding" evidence="2">
    <location>
        <begin position="14"/>
        <end position="134"/>
    </location>
</feature>
<dbReference type="SUPFAM" id="SSF109854">
    <property type="entry name" value="DinB/YfiT-like putative metalloenzymes"/>
    <property type="match status" value="1"/>
</dbReference>
<dbReference type="PANTHER" id="PTHR40758">
    <property type="entry name" value="CONSERVED PROTEIN"/>
    <property type="match status" value="1"/>
</dbReference>
<gene>
    <name evidence="3" type="ORF">ACFPKY_04780</name>
</gene>
<evidence type="ECO:0000313" key="4">
    <source>
        <dbReference type="Proteomes" id="UP001595956"/>
    </source>
</evidence>
<dbReference type="EMBL" id="JBHSMD010000001">
    <property type="protein sequence ID" value="MFC5492399.1"/>
    <property type="molecule type" value="Genomic_DNA"/>
</dbReference>
<dbReference type="RefSeq" id="WP_345176322.1">
    <property type="nucleotide sequence ID" value="NZ_BAABFQ010000006.1"/>
</dbReference>
<protein>
    <submittedName>
        <fullName evidence="3">Maleylpyruvate isomerase family mycothiol-dependent enzyme</fullName>
    </submittedName>
</protein>
<keyword evidence="3" id="KW-0413">Isomerase</keyword>
<organism evidence="3 4">
    <name type="scientific">Nocardioides caricicola</name>
    <dbReference type="NCBI Taxonomy" id="634770"/>
    <lineage>
        <taxon>Bacteria</taxon>
        <taxon>Bacillati</taxon>
        <taxon>Actinomycetota</taxon>
        <taxon>Actinomycetes</taxon>
        <taxon>Propionibacteriales</taxon>
        <taxon>Nocardioidaceae</taxon>
        <taxon>Nocardioides</taxon>
    </lineage>
</organism>
<dbReference type="InterPro" id="IPR010872">
    <property type="entry name" value="MDMPI_C-term_domain"/>
</dbReference>
<evidence type="ECO:0000259" key="1">
    <source>
        <dbReference type="Pfam" id="PF07398"/>
    </source>
</evidence>
<dbReference type="PANTHER" id="PTHR40758:SF1">
    <property type="entry name" value="CONSERVED PROTEIN"/>
    <property type="match status" value="1"/>
</dbReference>
<dbReference type="InterPro" id="IPR024344">
    <property type="entry name" value="MDMPI_metal-binding"/>
</dbReference>
<name>A0ABW0MZX3_9ACTN</name>
<feature type="domain" description="MDMPI C-terminal" evidence="1">
    <location>
        <begin position="153"/>
        <end position="246"/>
    </location>
</feature>
<dbReference type="GO" id="GO:0016853">
    <property type="term" value="F:isomerase activity"/>
    <property type="evidence" value="ECO:0007669"/>
    <property type="project" value="UniProtKB-KW"/>
</dbReference>
<sequence length="251" mass="27610">MPTELPLTRHLEGLRAAMVAFVRYADRAGMRAPVPTCPEWTVRDLVVHQGMVHRWAAALVRGENGTDPDAVEAEGRAEVDPLEWLRDGVIELAETLTRAPADATALVFLNDAPAPREFWARRQCHETTIHAVDALAAALGRHPLPADTWIEPDVAVDGIDELLGGFLTRPRSQLRCEERGQLVVAPDDVPDWWLVEVGPGPAATSRRAGPRADGDWVLAGTAVDLYLSLWNRTARASLEGTWRERAAVTWT</sequence>
<dbReference type="Pfam" id="PF11716">
    <property type="entry name" value="MDMPI_N"/>
    <property type="match status" value="1"/>
</dbReference>
<reference evidence="4" key="1">
    <citation type="journal article" date="2019" name="Int. J. Syst. Evol. Microbiol.">
        <title>The Global Catalogue of Microorganisms (GCM) 10K type strain sequencing project: providing services to taxonomists for standard genome sequencing and annotation.</title>
        <authorList>
            <consortium name="The Broad Institute Genomics Platform"/>
            <consortium name="The Broad Institute Genome Sequencing Center for Infectious Disease"/>
            <person name="Wu L."/>
            <person name="Ma J."/>
        </authorList>
    </citation>
    <scope>NUCLEOTIDE SEQUENCE [LARGE SCALE GENOMIC DNA]</scope>
    <source>
        <strain evidence="4">KACC 13778</strain>
    </source>
</reference>
<dbReference type="InterPro" id="IPR034660">
    <property type="entry name" value="DinB/YfiT-like"/>
</dbReference>
<dbReference type="InterPro" id="IPR017517">
    <property type="entry name" value="Maleyloyr_isom"/>
</dbReference>
<evidence type="ECO:0000259" key="2">
    <source>
        <dbReference type="Pfam" id="PF11716"/>
    </source>
</evidence>
<comment type="caution">
    <text evidence="3">The sequence shown here is derived from an EMBL/GenBank/DDBJ whole genome shotgun (WGS) entry which is preliminary data.</text>
</comment>
<proteinExistence type="predicted"/>
<dbReference type="NCBIfam" id="TIGR03083">
    <property type="entry name" value="maleylpyruvate isomerase family mycothiol-dependent enzyme"/>
    <property type="match status" value="1"/>
</dbReference>
<evidence type="ECO:0000313" key="3">
    <source>
        <dbReference type="EMBL" id="MFC5492399.1"/>
    </source>
</evidence>
<accession>A0ABW0MZX3</accession>
<dbReference type="Proteomes" id="UP001595956">
    <property type="component" value="Unassembled WGS sequence"/>
</dbReference>
<keyword evidence="4" id="KW-1185">Reference proteome</keyword>
<dbReference type="Pfam" id="PF07398">
    <property type="entry name" value="MDMPI_C"/>
    <property type="match status" value="1"/>
</dbReference>